<organism evidence="2 3">
    <name type="scientific">Candidatus Scatomonas pullistercoris</name>
    <dbReference type="NCBI Taxonomy" id="2840920"/>
    <lineage>
        <taxon>Bacteria</taxon>
        <taxon>Bacillati</taxon>
        <taxon>Bacillota</taxon>
        <taxon>Clostridia</taxon>
        <taxon>Lachnospirales</taxon>
        <taxon>Lachnospiraceae</taxon>
        <taxon>Lachnospiraceae incertae sedis</taxon>
        <taxon>Candidatus Scatomonas</taxon>
    </lineage>
</organism>
<dbReference type="EMBL" id="DVOO01000016">
    <property type="protein sequence ID" value="HIV25327.1"/>
    <property type="molecule type" value="Genomic_DNA"/>
</dbReference>
<dbReference type="Proteomes" id="UP000824169">
    <property type="component" value="Unassembled WGS sequence"/>
</dbReference>
<reference evidence="2" key="2">
    <citation type="journal article" date="2021" name="PeerJ">
        <title>Extensive microbial diversity within the chicken gut microbiome revealed by metagenomics and culture.</title>
        <authorList>
            <person name="Gilroy R."/>
            <person name="Ravi A."/>
            <person name="Getino M."/>
            <person name="Pursley I."/>
            <person name="Horton D.L."/>
            <person name="Alikhan N.F."/>
            <person name="Baker D."/>
            <person name="Gharbi K."/>
            <person name="Hall N."/>
            <person name="Watson M."/>
            <person name="Adriaenssens E.M."/>
            <person name="Foster-Nyarko E."/>
            <person name="Jarju S."/>
            <person name="Secka A."/>
            <person name="Antonio M."/>
            <person name="Oren A."/>
            <person name="Chaudhuri R.R."/>
            <person name="La Ragione R."/>
            <person name="Hildebrand F."/>
            <person name="Pallen M.J."/>
        </authorList>
    </citation>
    <scope>NUCLEOTIDE SEQUENCE</scope>
    <source>
        <strain evidence="2">CHK188-20938</strain>
    </source>
</reference>
<evidence type="ECO:0000313" key="3">
    <source>
        <dbReference type="Proteomes" id="UP000824169"/>
    </source>
</evidence>
<name>A0A9D1P2W7_9FIRM</name>
<feature type="region of interest" description="Disordered" evidence="1">
    <location>
        <begin position="1"/>
        <end position="21"/>
    </location>
</feature>
<evidence type="ECO:0000256" key="1">
    <source>
        <dbReference type="SAM" id="MobiDB-lite"/>
    </source>
</evidence>
<proteinExistence type="predicted"/>
<sequence length="145" mass="16121">MNTENHEEHHHHHHHPHGDGCGCEVCGEKEKLSVTVHLQDAAVVVSAHYHVTADRQELSALLTVNMESTAAKIDAVGGFIGHFKASMEVQTVEVFSLTDREVHRKKGNGSEIKVTVAAILFAIKETDAERLIRTMLEDIDKKVRK</sequence>
<gene>
    <name evidence="2" type="ORF">IAB71_06010</name>
</gene>
<dbReference type="AlphaFoldDB" id="A0A9D1P2W7"/>
<comment type="caution">
    <text evidence="2">The sequence shown here is derived from an EMBL/GenBank/DDBJ whole genome shotgun (WGS) entry which is preliminary data.</text>
</comment>
<reference evidence="2" key="1">
    <citation type="submission" date="2020-10" db="EMBL/GenBank/DDBJ databases">
        <authorList>
            <person name="Gilroy R."/>
        </authorList>
    </citation>
    <scope>NUCLEOTIDE SEQUENCE</scope>
    <source>
        <strain evidence="2">CHK188-20938</strain>
    </source>
</reference>
<evidence type="ECO:0000313" key="2">
    <source>
        <dbReference type="EMBL" id="HIV25327.1"/>
    </source>
</evidence>
<protein>
    <submittedName>
        <fullName evidence="2">Uncharacterized protein</fullName>
    </submittedName>
</protein>
<accession>A0A9D1P2W7</accession>